<dbReference type="OrthoDB" id="290983at2157"/>
<evidence type="ECO:0000313" key="3">
    <source>
        <dbReference type="Proteomes" id="UP000509626"/>
    </source>
</evidence>
<dbReference type="InterPro" id="IPR058473">
    <property type="entry name" value="DUF8159"/>
</dbReference>
<dbReference type="Pfam" id="PF26490">
    <property type="entry name" value="DUF8159"/>
    <property type="match status" value="1"/>
</dbReference>
<feature type="domain" description="DUF8159" evidence="1">
    <location>
        <begin position="6"/>
        <end position="112"/>
    </location>
</feature>
<accession>A0A7D5LCI3</accession>
<proteinExistence type="predicted"/>
<keyword evidence="3" id="KW-1185">Reference proteome</keyword>
<dbReference type="EMBL" id="CP058579">
    <property type="protein sequence ID" value="QLG63314.1"/>
    <property type="molecule type" value="Genomic_DNA"/>
</dbReference>
<dbReference type="AlphaFoldDB" id="A0A7D5LCI3"/>
<dbReference type="KEGG" id="halu:HUG12_16880"/>
<sequence>MPGDLTGVEAALRSNAISVESVSRGDVLDVTYLTAFPGASVNHGEMGRVCNTLIDLADDGAWDPVPVEATVIRAPGDVQGYWRLDPEWIEALSAYRISEEEFSARVLDTLEEP</sequence>
<gene>
    <name evidence="2" type="ORF">HUG12_16880</name>
</gene>
<reference evidence="2 3" key="1">
    <citation type="submission" date="2020-06" db="EMBL/GenBank/DDBJ databases">
        <title>NJ-3-1, isolated from saline soil.</title>
        <authorList>
            <person name="Cui H.L."/>
            <person name="Shi X."/>
        </authorList>
    </citation>
    <scope>NUCLEOTIDE SEQUENCE [LARGE SCALE GENOMIC DNA]</scope>
    <source>
        <strain evidence="2 3">NJ-3-1</strain>
    </source>
</reference>
<name>A0A7D5LCI3_9EURY</name>
<dbReference type="GeneID" id="56039169"/>
<evidence type="ECO:0000259" key="1">
    <source>
        <dbReference type="Pfam" id="PF26490"/>
    </source>
</evidence>
<dbReference type="RefSeq" id="WP_179269899.1">
    <property type="nucleotide sequence ID" value="NZ_CP058579.1"/>
</dbReference>
<dbReference type="Proteomes" id="UP000509626">
    <property type="component" value="Chromosome"/>
</dbReference>
<protein>
    <recommendedName>
        <fullName evidence="1">DUF8159 domain-containing protein</fullName>
    </recommendedName>
</protein>
<organism evidence="2 3">
    <name type="scientific">Halorarum salinum</name>
    <dbReference type="NCBI Taxonomy" id="2743089"/>
    <lineage>
        <taxon>Archaea</taxon>
        <taxon>Methanobacteriati</taxon>
        <taxon>Methanobacteriota</taxon>
        <taxon>Stenosarchaea group</taxon>
        <taxon>Halobacteria</taxon>
        <taxon>Halobacteriales</taxon>
        <taxon>Haloferacaceae</taxon>
        <taxon>Halorarum</taxon>
    </lineage>
</organism>
<evidence type="ECO:0000313" key="2">
    <source>
        <dbReference type="EMBL" id="QLG63314.1"/>
    </source>
</evidence>